<sequence>MSRYKTSQPTINPTRRENGTMKPIEDAVINEFEQLVSNIAHMNNLIARMNTTDVEQLVDKLRRLEQKMSLVFTLFKASIYSLTESQTEAAAMLQHQQQQLQGQGQQQGQYGMMGGMSGYADTNRPRFG</sequence>
<keyword evidence="13" id="KW-0539">Nucleus</keyword>
<comment type="similarity">
    <text evidence="4">Belongs to the DASH complex DAD3 family.</text>
</comment>
<evidence type="ECO:0000256" key="5">
    <source>
        <dbReference type="ARBA" id="ARBA00022454"/>
    </source>
</evidence>
<evidence type="ECO:0000256" key="14">
    <source>
        <dbReference type="ARBA" id="ARBA00023306"/>
    </source>
</evidence>
<organism evidence="19 20">
    <name type="scientific">Jimgerdemannia flammicorona</name>
    <dbReference type="NCBI Taxonomy" id="994334"/>
    <lineage>
        <taxon>Eukaryota</taxon>
        <taxon>Fungi</taxon>
        <taxon>Fungi incertae sedis</taxon>
        <taxon>Mucoromycota</taxon>
        <taxon>Mucoromycotina</taxon>
        <taxon>Endogonomycetes</taxon>
        <taxon>Endogonales</taxon>
        <taxon>Endogonaceae</taxon>
        <taxon>Jimgerdemannia</taxon>
    </lineage>
</organism>
<dbReference type="Pfam" id="PF08656">
    <property type="entry name" value="DASH_Dad3"/>
    <property type="match status" value="1"/>
</dbReference>
<dbReference type="PANTHER" id="PTHR28017">
    <property type="entry name" value="DASH COMPLEX SUBUNIT DAD3"/>
    <property type="match status" value="1"/>
</dbReference>
<evidence type="ECO:0000313" key="19">
    <source>
        <dbReference type="EMBL" id="RUO95809.1"/>
    </source>
</evidence>
<evidence type="ECO:0000256" key="1">
    <source>
        <dbReference type="ARBA" id="ARBA00004123"/>
    </source>
</evidence>
<evidence type="ECO:0000256" key="3">
    <source>
        <dbReference type="ARBA" id="ARBA00004629"/>
    </source>
</evidence>
<dbReference type="GO" id="GO:0008608">
    <property type="term" value="P:attachment of spindle microtubules to kinetochore"/>
    <property type="evidence" value="ECO:0007669"/>
    <property type="project" value="InterPro"/>
</dbReference>
<reference evidence="19 20" key="1">
    <citation type="journal article" date="2018" name="New Phytol.">
        <title>Phylogenomics of Endogonaceae and evolution of mycorrhizas within Mucoromycota.</title>
        <authorList>
            <person name="Chang Y."/>
            <person name="Desiro A."/>
            <person name="Na H."/>
            <person name="Sandor L."/>
            <person name="Lipzen A."/>
            <person name="Clum A."/>
            <person name="Barry K."/>
            <person name="Grigoriev I.V."/>
            <person name="Martin F.M."/>
            <person name="Stajich J.E."/>
            <person name="Smith M.E."/>
            <person name="Bonito G."/>
            <person name="Spatafora J.W."/>
        </authorList>
    </citation>
    <scope>NUCLEOTIDE SEQUENCE [LARGE SCALE GENOMIC DNA]</scope>
    <source>
        <strain evidence="19 20">GMNB39</strain>
    </source>
</reference>
<evidence type="ECO:0000256" key="9">
    <source>
        <dbReference type="ARBA" id="ARBA00022776"/>
    </source>
</evidence>
<dbReference type="GO" id="GO:0051301">
    <property type="term" value="P:cell division"/>
    <property type="evidence" value="ECO:0007669"/>
    <property type="project" value="UniProtKB-KW"/>
</dbReference>
<evidence type="ECO:0000256" key="18">
    <source>
        <dbReference type="SAM" id="MobiDB-lite"/>
    </source>
</evidence>
<evidence type="ECO:0000256" key="16">
    <source>
        <dbReference type="ARBA" id="ARBA00044179"/>
    </source>
</evidence>
<dbReference type="Proteomes" id="UP000268093">
    <property type="component" value="Unassembled WGS sequence"/>
</dbReference>
<evidence type="ECO:0000256" key="4">
    <source>
        <dbReference type="ARBA" id="ARBA00006277"/>
    </source>
</evidence>
<keyword evidence="8" id="KW-0493">Microtubule</keyword>
<comment type="caution">
    <text evidence="19">The sequence shown here is derived from an EMBL/GenBank/DDBJ whole genome shotgun (WGS) entry which is preliminary data.</text>
</comment>
<accession>A0A432ZZJ4</accession>
<keyword evidence="10" id="KW-0159">Chromosome partition</keyword>
<evidence type="ECO:0000256" key="11">
    <source>
        <dbReference type="ARBA" id="ARBA00022838"/>
    </source>
</evidence>
<gene>
    <name evidence="19" type="ORF">BC936DRAFT_143181</name>
</gene>
<dbReference type="GO" id="GO:0072686">
    <property type="term" value="C:mitotic spindle"/>
    <property type="evidence" value="ECO:0007669"/>
    <property type="project" value="InterPro"/>
</dbReference>
<keyword evidence="11" id="KW-0995">Kinetochore</keyword>
<keyword evidence="15" id="KW-0137">Centromere</keyword>
<feature type="region of interest" description="Disordered" evidence="18">
    <location>
        <begin position="1"/>
        <end position="21"/>
    </location>
</feature>
<evidence type="ECO:0000256" key="13">
    <source>
        <dbReference type="ARBA" id="ARBA00023242"/>
    </source>
</evidence>
<protein>
    <recommendedName>
        <fullName evidence="16">DASH complex subunit DAD3</fullName>
    </recommendedName>
    <alternativeName>
        <fullName evidence="17">Outer kinetochore protein DAD3</fullName>
    </alternativeName>
</protein>
<evidence type="ECO:0000256" key="17">
    <source>
        <dbReference type="ARBA" id="ARBA00044305"/>
    </source>
</evidence>
<evidence type="ECO:0000256" key="6">
    <source>
        <dbReference type="ARBA" id="ARBA00022490"/>
    </source>
</evidence>
<keyword evidence="20" id="KW-1185">Reference proteome</keyword>
<keyword evidence="6" id="KW-0963">Cytoplasm</keyword>
<name>A0A432ZZJ4_9FUNG</name>
<evidence type="ECO:0000256" key="2">
    <source>
        <dbReference type="ARBA" id="ARBA00004186"/>
    </source>
</evidence>
<dbReference type="PANTHER" id="PTHR28017:SF1">
    <property type="entry name" value="DASH COMPLEX SUBUNIT DAD3"/>
    <property type="match status" value="1"/>
</dbReference>
<keyword evidence="5" id="KW-0158">Chromosome</keyword>
<dbReference type="InterPro" id="IPR013965">
    <property type="entry name" value="DASH_Dad3"/>
</dbReference>
<comment type="subcellular location">
    <subcellularLocation>
        <location evidence="3">Chromosome</location>
        <location evidence="3">Centromere</location>
        <location evidence="3">Kinetochore</location>
    </subcellularLocation>
    <subcellularLocation>
        <location evidence="2">Cytoplasm</location>
        <location evidence="2">Cytoskeleton</location>
        <location evidence="2">Spindle</location>
    </subcellularLocation>
    <subcellularLocation>
        <location evidence="1">Nucleus</location>
    </subcellularLocation>
</comment>
<keyword evidence="7" id="KW-0132">Cell division</keyword>
<evidence type="ECO:0000256" key="12">
    <source>
        <dbReference type="ARBA" id="ARBA00023212"/>
    </source>
</evidence>
<dbReference type="GO" id="GO:0051010">
    <property type="term" value="F:microtubule plus-end binding"/>
    <property type="evidence" value="ECO:0007669"/>
    <property type="project" value="TreeGrafter"/>
</dbReference>
<keyword evidence="12" id="KW-0206">Cytoskeleton</keyword>
<evidence type="ECO:0000256" key="7">
    <source>
        <dbReference type="ARBA" id="ARBA00022618"/>
    </source>
</evidence>
<keyword evidence="9" id="KW-0498">Mitosis</keyword>
<keyword evidence="14" id="KW-0131">Cell cycle</keyword>
<dbReference type="OrthoDB" id="2443965at2759"/>
<dbReference type="GO" id="GO:0042729">
    <property type="term" value="C:DASH complex"/>
    <property type="evidence" value="ECO:0007669"/>
    <property type="project" value="InterPro"/>
</dbReference>
<evidence type="ECO:0000256" key="15">
    <source>
        <dbReference type="ARBA" id="ARBA00023328"/>
    </source>
</evidence>
<dbReference type="EMBL" id="RBNI01025697">
    <property type="protein sequence ID" value="RUO95809.1"/>
    <property type="molecule type" value="Genomic_DNA"/>
</dbReference>
<proteinExistence type="inferred from homology"/>
<evidence type="ECO:0000256" key="10">
    <source>
        <dbReference type="ARBA" id="ARBA00022829"/>
    </source>
</evidence>
<feature type="compositionally biased region" description="Polar residues" evidence="18">
    <location>
        <begin position="1"/>
        <end position="13"/>
    </location>
</feature>
<evidence type="ECO:0000256" key="8">
    <source>
        <dbReference type="ARBA" id="ARBA00022701"/>
    </source>
</evidence>
<dbReference type="GO" id="GO:0005874">
    <property type="term" value="C:microtubule"/>
    <property type="evidence" value="ECO:0007669"/>
    <property type="project" value="UniProtKB-KW"/>
</dbReference>
<dbReference type="AlphaFoldDB" id="A0A432ZZJ4"/>
<evidence type="ECO:0000313" key="20">
    <source>
        <dbReference type="Proteomes" id="UP000268093"/>
    </source>
</evidence>